<comment type="caution">
    <text evidence="1">The sequence shown here is derived from an EMBL/GenBank/DDBJ whole genome shotgun (WGS) entry which is preliminary data.</text>
</comment>
<accession>A0A4U2YR91</accession>
<proteinExistence type="predicted"/>
<protein>
    <submittedName>
        <fullName evidence="1">Uncharacterized protein</fullName>
    </submittedName>
</protein>
<reference evidence="1 2" key="1">
    <citation type="submission" date="2019-04" db="EMBL/GenBank/DDBJ databases">
        <title>Lysinibacillus genome sequencing.</title>
        <authorList>
            <person name="Dunlap C."/>
        </authorList>
    </citation>
    <scope>NUCLEOTIDE SEQUENCE [LARGE SCALE GENOMIC DNA]</scope>
    <source>
        <strain evidence="1 2">CCTCC AB 2010389</strain>
    </source>
</reference>
<evidence type="ECO:0000313" key="2">
    <source>
        <dbReference type="Proteomes" id="UP000308744"/>
    </source>
</evidence>
<evidence type="ECO:0000313" key="1">
    <source>
        <dbReference type="EMBL" id="TKI63195.1"/>
    </source>
</evidence>
<dbReference type="EMBL" id="SZPU01000071">
    <property type="protein sequence ID" value="TKI63195.1"/>
    <property type="molecule type" value="Genomic_DNA"/>
</dbReference>
<gene>
    <name evidence="1" type="ORF">FC756_18590</name>
</gene>
<dbReference type="RefSeq" id="WP_107896793.1">
    <property type="nucleotide sequence ID" value="NZ_PYWM01000024.1"/>
</dbReference>
<sequence length="81" mass="9971">MVTTEKILTELENFSKVLSLTPPWSSDVWQWWRCVIYEMELWSLYLLRDHDVFGRYQDEYLNLMTDLILRRIKELESVEQK</sequence>
<organism evidence="1 2">
    <name type="scientific">Lysinibacillus mangiferihumi</name>
    <dbReference type="NCBI Taxonomy" id="1130819"/>
    <lineage>
        <taxon>Bacteria</taxon>
        <taxon>Bacillati</taxon>
        <taxon>Bacillota</taxon>
        <taxon>Bacilli</taxon>
        <taxon>Bacillales</taxon>
        <taxon>Bacillaceae</taxon>
        <taxon>Lysinibacillus</taxon>
    </lineage>
</organism>
<dbReference type="AlphaFoldDB" id="A0A4U2YR91"/>
<dbReference type="Proteomes" id="UP000308744">
    <property type="component" value="Unassembled WGS sequence"/>
</dbReference>
<name>A0A4U2YR91_9BACI</name>
<keyword evidence="2" id="KW-1185">Reference proteome</keyword>